<name>A0A813E4W6_POLGL</name>
<feature type="domain" description="Protein kinase" evidence="8">
    <location>
        <begin position="311"/>
        <end position="625"/>
    </location>
</feature>
<dbReference type="SUPFAM" id="SSF56112">
    <property type="entry name" value="Protein kinase-like (PK-like)"/>
    <property type="match status" value="1"/>
</dbReference>
<dbReference type="Proteomes" id="UP000654075">
    <property type="component" value="Unassembled WGS sequence"/>
</dbReference>
<comment type="similarity">
    <text evidence="1">Belongs to the protein kinase superfamily. TKL Ser/Thr protein kinase family.</text>
</comment>
<dbReference type="InterPro" id="IPR051681">
    <property type="entry name" value="Ser/Thr_Kinases-Pseudokinases"/>
</dbReference>
<dbReference type="PANTHER" id="PTHR44329">
    <property type="entry name" value="SERINE/THREONINE-PROTEIN KINASE TNNI3K-RELATED"/>
    <property type="match status" value="1"/>
</dbReference>
<sequence>MGAGHGSEFIPTCCHAAKDDSGCFAELSSRSVNKGSKLSAESEICDRVAQLSYDTASGSGDGQNTFTRSESGCSSATGAKIFSEEATLLCNAAAGGQLDRLQRLLDARAEVNASDYDQRSPLHVAAAYGHLEEVQLLMSRGADANALDRWGLTPLAEASQAPDPLRAELLLALGGDPLARSEMTEDMELATKLCHAAAMGDLHRLQALLAASPMADLADYDGRTALHVAAARGHVEATKMLLKAQANPLRKDNFGLTALDEATRSAHQEVAELIAENVKARPAQRQSTAQRQKSLLRASAQEHWAVEASELQLGNCISTTVKSAVYLASWRGTKVVVKMVKDDRLTMKLNASAGKPPTAIHDTAPHEPGAPEVTREDSEADNEEWELAKDELLHEIRTLSTIRHPDLVLFLGACLDSTPCFFMVEYMEGGDLEMYMHGQAKKIGRLYEAPLQKVLKWASSVARALAFLHGCRQSVIHRDLKPMNLLLTKTLDMKVTDFGLSKIINRQLGKSAGKAGAPKMTGGVGTWRYMAPEVVRHEEYTDRIDIFSFGLIIYFMCTGRQPFYEYCGQDPEQVLLAYLRGEEPRPPLPDSVATKSLRRLMNDCWHVLPAQRPSAEECTDRLAAMSAEKSEGCRAM</sequence>
<dbReference type="PANTHER" id="PTHR44329:SF288">
    <property type="entry name" value="MITOGEN-ACTIVATED PROTEIN KINASE KINASE KINASE 20"/>
    <property type="match status" value="1"/>
</dbReference>
<dbReference type="Pfam" id="PF13857">
    <property type="entry name" value="Ank_5"/>
    <property type="match status" value="1"/>
</dbReference>
<dbReference type="SMART" id="SM00248">
    <property type="entry name" value="ANK"/>
    <property type="match status" value="6"/>
</dbReference>
<dbReference type="AlphaFoldDB" id="A0A813E4W6"/>
<proteinExistence type="inferred from homology"/>
<evidence type="ECO:0000256" key="6">
    <source>
        <dbReference type="PROSITE-ProRule" id="PRU00023"/>
    </source>
</evidence>
<dbReference type="InterPro" id="IPR002110">
    <property type="entry name" value="Ankyrin_rpt"/>
</dbReference>
<dbReference type="SUPFAM" id="SSF48403">
    <property type="entry name" value="Ankyrin repeat"/>
    <property type="match status" value="1"/>
</dbReference>
<dbReference type="SMART" id="SM00220">
    <property type="entry name" value="S_TKc"/>
    <property type="match status" value="1"/>
</dbReference>
<organism evidence="9 10">
    <name type="scientific">Polarella glacialis</name>
    <name type="common">Dinoflagellate</name>
    <dbReference type="NCBI Taxonomy" id="89957"/>
    <lineage>
        <taxon>Eukaryota</taxon>
        <taxon>Sar</taxon>
        <taxon>Alveolata</taxon>
        <taxon>Dinophyceae</taxon>
        <taxon>Suessiales</taxon>
        <taxon>Suessiaceae</taxon>
        <taxon>Polarella</taxon>
    </lineage>
</organism>
<keyword evidence="5" id="KW-0067">ATP-binding</keyword>
<keyword evidence="3" id="KW-0547">Nucleotide-binding</keyword>
<evidence type="ECO:0000259" key="8">
    <source>
        <dbReference type="PROSITE" id="PS50011"/>
    </source>
</evidence>
<dbReference type="Gene3D" id="1.10.510.10">
    <property type="entry name" value="Transferase(Phosphotransferase) domain 1"/>
    <property type="match status" value="1"/>
</dbReference>
<evidence type="ECO:0000256" key="1">
    <source>
        <dbReference type="ARBA" id="ARBA00005843"/>
    </source>
</evidence>
<feature type="region of interest" description="Disordered" evidence="7">
    <location>
        <begin position="352"/>
        <end position="379"/>
    </location>
</feature>
<evidence type="ECO:0000256" key="5">
    <source>
        <dbReference type="ARBA" id="ARBA00022840"/>
    </source>
</evidence>
<evidence type="ECO:0000256" key="3">
    <source>
        <dbReference type="ARBA" id="ARBA00022741"/>
    </source>
</evidence>
<evidence type="ECO:0000256" key="4">
    <source>
        <dbReference type="ARBA" id="ARBA00022777"/>
    </source>
</evidence>
<keyword evidence="2" id="KW-0808">Transferase</keyword>
<dbReference type="PIRSF" id="PIRSF000654">
    <property type="entry name" value="Integrin-linked_kinase"/>
    <property type="match status" value="1"/>
</dbReference>
<reference evidence="9" key="1">
    <citation type="submission" date="2021-02" db="EMBL/GenBank/DDBJ databases">
        <authorList>
            <person name="Dougan E. K."/>
            <person name="Rhodes N."/>
            <person name="Thang M."/>
            <person name="Chan C."/>
        </authorList>
    </citation>
    <scope>NUCLEOTIDE SEQUENCE</scope>
</reference>
<dbReference type="EMBL" id="CAJNNV010007873">
    <property type="protein sequence ID" value="CAE8595470.1"/>
    <property type="molecule type" value="Genomic_DNA"/>
</dbReference>
<dbReference type="PROSITE" id="PS50297">
    <property type="entry name" value="ANK_REP_REGION"/>
    <property type="match status" value="2"/>
</dbReference>
<dbReference type="CDD" id="cd13999">
    <property type="entry name" value="STKc_MAP3K-like"/>
    <property type="match status" value="1"/>
</dbReference>
<evidence type="ECO:0000256" key="7">
    <source>
        <dbReference type="SAM" id="MobiDB-lite"/>
    </source>
</evidence>
<keyword evidence="4" id="KW-0418">Kinase</keyword>
<dbReference type="Pfam" id="PF12796">
    <property type="entry name" value="Ank_2"/>
    <property type="match status" value="1"/>
</dbReference>
<dbReference type="InterPro" id="IPR036770">
    <property type="entry name" value="Ankyrin_rpt-contain_sf"/>
</dbReference>
<dbReference type="Gene3D" id="3.30.200.20">
    <property type="entry name" value="Phosphorylase Kinase, domain 1"/>
    <property type="match status" value="1"/>
</dbReference>
<feature type="repeat" description="ANK" evidence="6">
    <location>
        <begin position="117"/>
        <end position="149"/>
    </location>
</feature>
<protein>
    <recommendedName>
        <fullName evidence="8">Protein kinase domain-containing protein</fullName>
    </recommendedName>
</protein>
<dbReference type="InterPro" id="IPR000719">
    <property type="entry name" value="Prot_kinase_dom"/>
</dbReference>
<accession>A0A813E4W6</accession>
<dbReference type="Pfam" id="PF00069">
    <property type="entry name" value="Pkinase"/>
    <property type="match status" value="1"/>
</dbReference>
<dbReference type="OrthoDB" id="4062651at2759"/>
<keyword evidence="10" id="KW-1185">Reference proteome</keyword>
<dbReference type="PROSITE" id="PS50011">
    <property type="entry name" value="PROTEIN_KINASE_DOM"/>
    <property type="match status" value="1"/>
</dbReference>
<comment type="caution">
    <text evidence="9">The sequence shown here is derived from an EMBL/GenBank/DDBJ whole genome shotgun (WGS) entry which is preliminary data.</text>
</comment>
<feature type="repeat" description="ANK" evidence="6">
    <location>
        <begin position="221"/>
        <end position="253"/>
    </location>
</feature>
<dbReference type="GO" id="GO:0005524">
    <property type="term" value="F:ATP binding"/>
    <property type="evidence" value="ECO:0007669"/>
    <property type="project" value="UniProtKB-KW"/>
</dbReference>
<evidence type="ECO:0000256" key="2">
    <source>
        <dbReference type="ARBA" id="ARBA00022679"/>
    </source>
</evidence>
<dbReference type="GO" id="GO:0004674">
    <property type="term" value="F:protein serine/threonine kinase activity"/>
    <property type="evidence" value="ECO:0007669"/>
    <property type="project" value="TreeGrafter"/>
</dbReference>
<dbReference type="PROSITE" id="PS50088">
    <property type="entry name" value="ANK_REPEAT"/>
    <property type="match status" value="2"/>
</dbReference>
<evidence type="ECO:0000313" key="9">
    <source>
        <dbReference type="EMBL" id="CAE8595470.1"/>
    </source>
</evidence>
<dbReference type="Gene3D" id="1.25.40.20">
    <property type="entry name" value="Ankyrin repeat-containing domain"/>
    <property type="match status" value="2"/>
</dbReference>
<dbReference type="OMA" id="EMINQSF"/>
<dbReference type="InterPro" id="IPR011009">
    <property type="entry name" value="Kinase-like_dom_sf"/>
</dbReference>
<dbReference type="PROSITE" id="PS00108">
    <property type="entry name" value="PROTEIN_KINASE_ST"/>
    <property type="match status" value="1"/>
</dbReference>
<keyword evidence="6" id="KW-0040">ANK repeat</keyword>
<dbReference type="InterPro" id="IPR008271">
    <property type="entry name" value="Ser/Thr_kinase_AS"/>
</dbReference>
<evidence type="ECO:0000313" key="10">
    <source>
        <dbReference type="Proteomes" id="UP000654075"/>
    </source>
</evidence>
<gene>
    <name evidence="9" type="ORF">PGLA1383_LOCUS13981</name>
</gene>